<evidence type="ECO:0000256" key="1">
    <source>
        <dbReference type="ARBA" id="ARBA00022801"/>
    </source>
</evidence>
<evidence type="ECO:0000256" key="2">
    <source>
        <dbReference type="SAM" id="SignalP"/>
    </source>
</evidence>
<feature type="chain" id="PRO_5024994451" evidence="2">
    <location>
        <begin position="25"/>
        <end position="452"/>
    </location>
</feature>
<organism evidence="4 5">
    <name type="scientific">Bacillus altitudinis</name>
    <dbReference type="NCBI Taxonomy" id="293387"/>
    <lineage>
        <taxon>Bacteria</taxon>
        <taxon>Bacillati</taxon>
        <taxon>Bacillota</taxon>
        <taxon>Bacilli</taxon>
        <taxon>Bacillales</taxon>
        <taxon>Bacillaceae</taxon>
        <taxon>Bacillus</taxon>
    </lineage>
</organism>
<dbReference type="InterPro" id="IPR001466">
    <property type="entry name" value="Beta-lactam-related"/>
</dbReference>
<dbReference type="EMBL" id="CABWLH010000001">
    <property type="protein sequence ID" value="VXA90134.1"/>
    <property type="molecule type" value="Genomic_DNA"/>
</dbReference>
<dbReference type="RefSeq" id="WP_159159372.1">
    <property type="nucleotide sequence ID" value="NZ_LR732831.1"/>
</dbReference>
<sequence length="452" mass="51140">MKKYFLIITSLFFMLLGLPVQTFATSSHPVSSLSKTAPEEYPVLKKAKRPEQVGFSSRQLRKVDHMIQNDIKAGFPGAALIIIKDGQIVHQKAYGYRQKYKGTTELKFYKKMKKNTLFDLASNTKMYATNYALQKLVYEQKLDVNEKIQTILPDFQDEPDAKVTGKDQLRVKDLLTHSAGLPSSVLFYSKEQAGSFFSQDRQTTMKWLPKVPLQYKPGTQHIYSDIDYMLLGMIIEKKTGMPLDQYVESTIYRPLGLKHTMFNPLKKGFKPKHFAATERLGNTRDGVIDFENIRRYTLLGEVHDEKAYYSMAGVSGHAGLFSNTSDMAVLLQLMLNKGGYGKTTIFDQASIDLFTESSDTNPTYGLGWRKNGNTDMEWMFGKYASKEAYGHTGWTGTMTLIDPKHNLGVVLLTNKKHSPVVSPEVNPNQFEGDLFPTGTYGSIMTAIYESFK</sequence>
<dbReference type="PANTHER" id="PTHR43283">
    <property type="entry name" value="BETA-LACTAMASE-RELATED"/>
    <property type="match status" value="1"/>
</dbReference>
<dbReference type="SUPFAM" id="SSF56601">
    <property type="entry name" value="beta-lactamase/transpeptidase-like"/>
    <property type="match status" value="1"/>
</dbReference>
<evidence type="ECO:0000313" key="4">
    <source>
        <dbReference type="EMBL" id="VXA90134.1"/>
    </source>
</evidence>
<evidence type="ECO:0000313" key="5">
    <source>
        <dbReference type="Proteomes" id="UP000433089"/>
    </source>
</evidence>
<keyword evidence="1" id="KW-0378">Hydrolase</keyword>
<dbReference type="InterPro" id="IPR012338">
    <property type="entry name" value="Beta-lactam/transpept-like"/>
</dbReference>
<reference evidence="4 5" key="1">
    <citation type="submission" date="2019-10" db="EMBL/GenBank/DDBJ databases">
        <authorList>
            <person name="Karimi E."/>
        </authorList>
    </citation>
    <scope>NUCLEOTIDE SEQUENCE [LARGE SCALE GENOMIC DNA]</scope>
    <source>
        <strain evidence="4">Bacillus sp. 348</strain>
    </source>
</reference>
<feature type="signal peptide" evidence="2">
    <location>
        <begin position="1"/>
        <end position="24"/>
    </location>
</feature>
<evidence type="ECO:0000259" key="3">
    <source>
        <dbReference type="Pfam" id="PF00144"/>
    </source>
</evidence>
<keyword evidence="2" id="KW-0732">Signal</keyword>
<gene>
    <name evidence="4" type="primary">amiE</name>
    <name evidence="4" type="ORF">BACI348_10005</name>
</gene>
<accession>A0A653LDS0</accession>
<dbReference type="Pfam" id="PF00144">
    <property type="entry name" value="Beta-lactamase"/>
    <property type="match status" value="1"/>
</dbReference>
<dbReference type="AlphaFoldDB" id="A0A653LDS0"/>
<dbReference type="Gene3D" id="3.40.710.10">
    <property type="entry name" value="DD-peptidase/beta-lactamase superfamily"/>
    <property type="match status" value="1"/>
</dbReference>
<protein>
    <submittedName>
        <fullName evidence="4">Amidase hydrolyzing N-acetylmuramyl-L-Ala bond of MurNAc peptides</fullName>
    </submittedName>
</protein>
<dbReference type="PANTHER" id="PTHR43283:SF11">
    <property type="entry name" value="BETA-LACTAMASE-RELATED DOMAIN-CONTAINING PROTEIN"/>
    <property type="match status" value="1"/>
</dbReference>
<dbReference type="Proteomes" id="UP000433089">
    <property type="component" value="Unassembled WGS sequence"/>
</dbReference>
<dbReference type="NCBIfam" id="NF002968">
    <property type="entry name" value="PRK03642.1"/>
    <property type="match status" value="1"/>
</dbReference>
<proteinExistence type="predicted"/>
<feature type="domain" description="Beta-lactamase-related" evidence="3">
    <location>
        <begin position="64"/>
        <end position="430"/>
    </location>
</feature>
<name>A0A653LDS0_BACAB</name>
<dbReference type="GO" id="GO:0016787">
    <property type="term" value="F:hydrolase activity"/>
    <property type="evidence" value="ECO:0007669"/>
    <property type="project" value="UniProtKB-KW"/>
</dbReference>
<dbReference type="InterPro" id="IPR050789">
    <property type="entry name" value="Diverse_Enzym_Activities"/>
</dbReference>